<dbReference type="InterPro" id="IPR006121">
    <property type="entry name" value="HMA_dom"/>
</dbReference>
<dbReference type="SFLD" id="SFLDF00027">
    <property type="entry name" value="p-type_atpase"/>
    <property type="match status" value="1"/>
</dbReference>
<feature type="transmembrane region" description="Helical" evidence="18">
    <location>
        <begin position="904"/>
        <end position="926"/>
    </location>
</feature>
<dbReference type="InterPro" id="IPR008250">
    <property type="entry name" value="ATPase_P-typ_transduc_dom_A_sf"/>
</dbReference>
<evidence type="ECO:0000256" key="13">
    <source>
        <dbReference type="ARBA" id="ARBA00022989"/>
    </source>
</evidence>
<dbReference type="InterPro" id="IPR044492">
    <property type="entry name" value="P_typ_ATPase_HD_dom"/>
</dbReference>
<protein>
    <recommendedName>
        <fullName evidence="3">P-type Cu(+) transporter</fullName>
        <ecNumber evidence="3">7.2.2.8</ecNumber>
    </recommendedName>
    <alternativeName>
        <fullName evidence="17">Cu(2+)-ATPase</fullName>
    </alternativeName>
</protein>
<dbReference type="GO" id="GO:0055070">
    <property type="term" value="P:copper ion homeostasis"/>
    <property type="evidence" value="ECO:0007669"/>
    <property type="project" value="TreeGrafter"/>
</dbReference>
<proteinExistence type="inferred from homology"/>
<dbReference type="GO" id="GO:0140581">
    <property type="term" value="F:P-type monovalent copper transporter activity"/>
    <property type="evidence" value="ECO:0007669"/>
    <property type="project" value="UniProtKB-EC"/>
</dbReference>
<dbReference type="InterPro" id="IPR059000">
    <property type="entry name" value="ATPase_P-type_domA"/>
</dbReference>
<keyword evidence="11" id="KW-0460">Magnesium</keyword>
<gene>
    <name evidence="21" type="ORF">BMF94_6825</name>
</gene>
<feature type="domain" description="HMA" evidence="20">
    <location>
        <begin position="119"/>
        <end position="186"/>
    </location>
</feature>
<dbReference type="PROSITE" id="PS01229">
    <property type="entry name" value="COF_2"/>
    <property type="match status" value="1"/>
</dbReference>
<feature type="transmembrane region" description="Helical" evidence="18">
    <location>
        <begin position="283"/>
        <end position="307"/>
    </location>
</feature>
<evidence type="ECO:0000256" key="2">
    <source>
        <dbReference type="ARBA" id="ARBA00006024"/>
    </source>
</evidence>
<dbReference type="SUPFAM" id="SSF56784">
    <property type="entry name" value="HAD-like"/>
    <property type="match status" value="1"/>
</dbReference>
<dbReference type="InterPro" id="IPR027256">
    <property type="entry name" value="P-typ_ATPase_IB"/>
</dbReference>
<dbReference type="InterPro" id="IPR017969">
    <property type="entry name" value="Heavy-metal-associated_CS"/>
</dbReference>
<evidence type="ECO:0000313" key="22">
    <source>
        <dbReference type="Proteomes" id="UP000237144"/>
    </source>
</evidence>
<dbReference type="Pfam" id="PF00403">
    <property type="entry name" value="HMA"/>
    <property type="match status" value="2"/>
</dbReference>
<evidence type="ECO:0000256" key="8">
    <source>
        <dbReference type="ARBA" id="ARBA00022741"/>
    </source>
</evidence>
<dbReference type="EMBL" id="PJQD01000140">
    <property type="protein sequence ID" value="POY70241.1"/>
    <property type="molecule type" value="Genomic_DNA"/>
</dbReference>
<dbReference type="SFLD" id="SFLDS00003">
    <property type="entry name" value="Haloacid_Dehalogenase"/>
    <property type="match status" value="1"/>
</dbReference>
<evidence type="ECO:0000256" key="7">
    <source>
        <dbReference type="ARBA" id="ARBA00022737"/>
    </source>
</evidence>
<feature type="transmembrane region" description="Helical" evidence="18">
    <location>
        <begin position="517"/>
        <end position="538"/>
    </location>
</feature>
<evidence type="ECO:0000256" key="1">
    <source>
        <dbReference type="ARBA" id="ARBA00004127"/>
    </source>
</evidence>
<reference evidence="21 22" key="1">
    <citation type="journal article" date="2018" name="Front. Microbiol.">
        <title>Prospects for Fungal Bioremediation of Acidic Radioactive Waste Sites: Characterization and Genome Sequence of Rhodotorula taiwanensis MD1149.</title>
        <authorList>
            <person name="Tkavc R."/>
            <person name="Matrosova V.Y."/>
            <person name="Grichenko O.E."/>
            <person name="Gostincar C."/>
            <person name="Volpe R.P."/>
            <person name="Klimenkova P."/>
            <person name="Gaidamakova E.K."/>
            <person name="Zhou C.E."/>
            <person name="Stewart B.J."/>
            <person name="Lyman M.G."/>
            <person name="Malfatti S.A."/>
            <person name="Rubinfeld B."/>
            <person name="Courtot M."/>
            <person name="Singh J."/>
            <person name="Dalgard C.L."/>
            <person name="Hamilton T."/>
            <person name="Frey K.G."/>
            <person name="Gunde-Cimerman N."/>
            <person name="Dugan L."/>
            <person name="Daly M.J."/>
        </authorList>
    </citation>
    <scope>NUCLEOTIDE SEQUENCE [LARGE SCALE GENOMIC DNA]</scope>
    <source>
        <strain evidence="21 22">MD1149</strain>
    </source>
</reference>
<dbReference type="InterPro" id="IPR006122">
    <property type="entry name" value="HMA_Cu_ion-bd"/>
</dbReference>
<dbReference type="InterPro" id="IPR023298">
    <property type="entry name" value="ATPase_P-typ_TM_dom_sf"/>
</dbReference>
<feature type="transmembrane region" description="Helical" evidence="18">
    <location>
        <begin position="319"/>
        <end position="337"/>
    </location>
</feature>
<evidence type="ECO:0000256" key="3">
    <source>
        <dbReference type="ARBA" id="ARBA00012517"/>
    </source>
</evidence>
<keyword evidence="7" id="KW-0677">Repeat</keyword>
<feature type="transmembrane region" description="Helical" evidence="18">
    <location>
        <begin position="875"/>
        <end position="898"/>
    </location>
</feature>
<keyword evidence="16 18" id="KW-0472">Membrane</keyword>
<name>A0A2S5B0P1_9BASI</name>
<dbReference type="GO" id="GO:0016887">
    <property type="term" value="F:ATP hydrolysis activity"/>
    <property type="evidence" value="ECO:0007669"/>
    <property type="project" value="InterPro"/>
</dbReference>
<dbReference type="OrthoDB" id="432719at2759"/>
<evidence type="ECO:0000259" key="20">
    <source>
        <dbReference type="PROSITE" id="PS50846"/>
    </source>
</evidence>
<sequence length="1033" mass="109492">MAAPGEESSATSAFPLGDPHDDDLDVLSFAPSPSEKPSNSSSMLETTTLSIQGMTCGACVASIESGLSSQDGIASVKVALLAERAVIEYDAQRWTPEKLVEEIEDMGFEAAPVRLAKADAVQLHIYGMTCGACVASIESALRGTPGIVSAVVSLATERASVTYDPAVLAGVRDVVDIIEDTGFDATLAADENSAMQMKSLARTKEITEWRSAFLRALAFAIPVFLLSMVFPMVPFLRPLVNFRLVRGIYLGDVACFFLTLPVQFGVGVPFYRSAWRAIQHKSATMDVLVVLGTTAAFVYSVVTMLCAPSADDAAYHPKVFYETCTMLFTFISLGRYLENVAKGQTSTALSQLMSLAPSQAIIYTDAPTCTKEKKVATELIQVGDIVKIVPGDKIPADGLVVRGESAVDESMVTGEVVPVAKSLASNVIGGTVNGQGTFDMRVTRAGKDTALSQIVHLVEEAQTSKAPIQAFADTIAGYFVPVVVSLGIATFVTWMVISHLSNSLPHVFMEQGATKFMVCLKLCISVIVVACPCALGLATPTAVMVGTGVGAQNGILIKGAGPLEASHRVDRIVLDKTGTVTLGKLDVVGVKWTDRDDSRRTSLETDAALVGSPTGWRDDALLLSVVAETKSEHPLAKAVAQWGMRSLGLGSIPTTCQVRSFESITGQGIRCEVEGHFPSLSPDAGTGSSTHSIEIGNHSFIGQRLDLKLPQSLLSFQEREERLGRTCIAIAVDGTLACMISLADQVKAEARQAIDALRALGIEVLLATGDQERTARAIADEVGIAYADVQAGMSPNGKKALVQKLQQQGHRIAMVGDGINDSPALAAADVGIALCTGTDIAMEAADIVLMKADLLDVVSALHLSRRIFRQIRLNFLWATIYNLVGVPLAMGVFLPWGIHLHPMMAGAAMAFSSVSVVASSLTLRFWRRPRLARRADDPDLDAGEGALAEVSGALAQLLAASWRLVVPSGPRGGRTMFSISRIRGLLRGRPKRSDYGLLHAETALVDEGGDLEEGIPLVGAASPMIRNPGLMAA</sequence>
<dbReference type="PROSITE" id="PS01047">
    <property type="entry name" value="HMA_1"/>
    <property type="match status" value="2"/>
</dbReference>
<accession>A0A2S5B0P1</accession>
<dbReference type="PROSITE" id="PS50846">
    <property type="entry name" value="HMA_2"/>
    <property type="match status" value="2"/>
</dbReference>
<comment type="similarity">
    <text evidence="2 18">Belongs to the cation transport ATPase (P-type) (TC 3.A.3) family. Type IB subfamily.</text>
</comment>
<evidence type="ECO:0000256" key="5">
    <source>
        <dbReference type="ARBA" id="ARBA00022692"/>
    </source>
</evidence>
<dbReference type="NCBIfam" id="TIGR01494">
    <property type="entry name" value="ATPase_P-type"/>
    <property type="match status" value="2"/>
</dbReference>
<comment type="subcellular location">
    <subcellularLocation>
        <location evidence="1">Endomembrane system</location>
        <topology evidence="1">Multi-pass membrane protein</topology>
    </subcellularLocation>
    <subcellularLocation>
        <location evidence="18">Membrane</location>
    </subcellularLocation>
</comment>
<dbReference type="InterPro" id="IPR001757">
    <property type="entry name" value="P_typ_ATPase"/>
</dbReference>
<evidence type="ECO:0000256" key="9">
    <source>
        <dbReference type="ARBA" id="ARBA00022796"/>
    </source>
</evidence>
<dbReference type="Proteomes" id="UP000237144">
    <property type="component" value="Unassembled WGS sequence"/>
</dbReference>
<dbReference type="InterPro" id="IPR036163">
    <property type="entry name" value="HMA_dom_sf"/>
</dbReference>
<dbReference type="Pfam" id="PF00122">
    <property type="entry name" value="E1-E2_ATPase"/>
    <property type="match status" value="1"/>
</dbReference>
<dbReference type="PRINTS" id="PR00943">
    <property type="entry name" value="CUATPASE"/>
</dbReference>
<dbReference type="Gene3D" id="3.40.50.1000">
    <property type="entry name" value="HAD superfamily/HAD-like"/>
    <property type="match status" value="1"/>
</dbReference>
<evidence type="ECO:0000256" key="10">
    <source>
        <dbReference type="ARBA" id="ARBA00022840"/>
    </source>
</evidence>
<dbReference type="Gene3D" id="3.40.1110.10">
    <property type="entry name" value="Calcium-transporting ATPase, cytoplasmic domain N"/>
    <property type="match status" value="1"/>
</dbReference>
<dbReference type="SUPFAM" id="SSF81653">
    <property type="entry name" value="Calcium ATPase, transduction domain A"/>
    <property type="match status" value="1"/>
</dbReference>
<keyword evidence="12" id="KW-1278">Translocase</keyword>
<dbReference type="Gene3D" id="2.70.150.10">
    <property type="entry name" value="Calcium-transporting ATPase, cytoplasmic transduction domain A"/>
    <property type="match status" value="1"/>
</dbReference>
<dbReference type="InterPro" id="IPR023214">
    <property type="entry name" value="HAD_sf"/>
</dbReference>
<evidence type="ECO:0000256" key="4">
    <source>
        <dbReference type="ARBA" id="ARBA00022448"/>
    </source>
</evidence>
<feature type="region of interest" description="Disordered" evidence="19">
    <location>
        <begin position="1"/>
        <end position="44"/>
    </location>
</feature>
<keyword evidence="14" id="KW-0186">Copper</keyword>
<dbReference type="NCBIfam" id="TIGR01525">
    <property type="entry name" value="ATPase-IB_hvy"/>
    <property type="match status" value="1"/>
</dbReference>
<evidence type="ECO:0000256" key="11">
    <source>
        <dbReference type="ARBA" id="ARBA00022842"/>
    </source>
</evidence>
<dbReference type="PRINTS" id="PR00942">
    <property type="entry name" value="CUATPASEI"/>
</dbReference>
<dbReference type="EC" id="7.2.2.8" evidence="3"/>
<evidence type="ECO:0000256" key="17">
    <source>
        <dbReference type="ARBA" id="ARBA00080126"/>
    </source>
</evidence>
<evidence type="ECO:0000256" key="12">
    <source>
        <dbReference type="ARBA" id="ARBA00022967"/>
    </source>
</evidence>
<feature type="transmembrane region" description="Helical" evidence="18">
    <location>
        <begin position="475"/>
        <end position="497"/>
    </location>
</feature>
<dbReference type="CDD" id="cd00371">
    <property type="entry name" value="HMA"/>
    <property type="match status" value="2"/>
</dbReference>
<dbReference type="Pfam" id="PF00702">
    <property type="entry name" value="Hydrolase"/>
    <property type="match status" value="1"/>
</dbReference>
<dbReference type="GO" id="GO:0005524">
    <property type="term" value="F:ATP binding"/>
    <property type="evidence" value="ECO:0007669"/>
    <property type="project" value="UniProtKB-UniRule"/>
</dbReference>
<feature type="domain" description="HMA" evidence="20">
    <location>
        <begin position="45"/>
        <end position="111"/>
    </location>
</feature>
<keyword evidence="22" id="KW-1185">Reference proteome</keyword>
<dbReference type="PANTHER" id="PTHR43520:SF8">
    <property type="entry name" value="P-TYPE CU(+) TRANSPORTER"/>
    <property type="match status" value="1"/>
</dbReference>
<feature type="transmembrane region" description="Helical" evidence="18">
    <location>
        <begin position="248"/>
        <end position="271"/>
    </location>
</feature>
<organism evidence="21 22">
    <name type="scientific">Rhodotorula taiwanensis</name>
    <dbReference type="NCBI Taxonomy" id="741276"/>
    <lineage>
        <taxon>Eukaryota</taxon>
        <taxon>Fungi</taxon>
        <taxon>Dikarya</taxon>
        <taxon>Basidiomycota</taxon>
        <taxon>Pucciniomycotina</taxon>
        <taxon>Microbotryomycetes</taxon>
        <taxon>Sporidiobolales</taxon>
        <taxon>Sporidiobolaceae</taxon>
        <taxon>Rhodotorula</taxon>
    </lineage>
</organism>
<keyword evidence="9" id="KW-0187">Copper transport</keyword>
<evidence type="ECO:0000256" key="19">
    <source>
        <dbReference type="SAM" id="MobiDB-lite"/>
    </source>
</evidence>
<evidence type="ECO:0000313" key="21">
    <source>
        <dbReference type="EMBL" id="POY70241.1"/>
    </source>
</evidence>
<keyword evidence="13 18" id="KW-1133">Transmembrane helix</keyword>
<dbReference type="GO" id="GO:0043682">
    <property type="term" value="F:P-type divalent copper transporter activity"/>
    <property type="evidence" value="ECO:0007669"/>
    <property type="project" value="TreeGrafter"/>
</dbReference>
<dbReference type="SUPFAM" id="SSF55008">
    <property type="entry name" value="HMA, heavy metal-associated domain"/>
    <property type="match status" value="2"/>
</dbReference>
<feature type="compositionally biased region" description="Low complexity" evidence="19">
    <location>
        <begin position="31"/>
        <end position="42"/>
    </location>
</feature>
<dbReference type="SUPFAM" id="SSF81665">
    <property type="entry name" value="Calcium ATPase, transmembrane domain M"/>
    <property type="match status" value="1"/>
</dbReference>
<dbReference type="InterPro" id="IPR023299">
    <property type="entry name" value="ATPase_P-typ_cyto_dom_N"/>
</dbReference>
<dbReference type="PANTHER" id="PTHR43520">
    <property type="entry name" value="ATP7, ISOFORM B"/>
    <property type="match status" value="1"/>
</dbReference>
<dbReference type="GO" id="GO:0005507">
    <property type="term" value="F:copper ion binding"/>
    <property type="evidence" value="ECO:0007669"/>
    <property type="project" value="InterPro"/>
</dbReference>
<feature type="transmembrane region" description="Helical" evidence="18">
    <location>
        <begin position="212"/>
        <end position="236"/>
    </location>
</feature>
<comment type="caution">
    <text evidence="21">The sequence shown here is derived from an EMBL/GenBank/DDBJ whole genome shotgun (WGS) entry which is preliminary data.</text>
</comment>
<dbReference type="CDD" id="cd02094">
    <property type="entry name" value="P-type_ATPase_Cu-like"/>
    <property type="match status" value="1"/>
</dbReference>
<dbReference type="PROSITE" id="PS00154">
    <property type="entry name" value="ATPASE_E1_E2"/>
    <property type="match status" value="1"/>
</dbReference>
<dbReference type="AlphaFoldDB" id="A0A2S5B0P1"/>
<keyword evidence="8 18" id="KW-0547">Nucleotide-binding</keyword>
<evidence type="ECO:0000256" key="18">
    <source>
        <dbReference type="RuleBase" id="RU362081"/>
    </source>
</evidence>
<evidence type="ECO:0000256" key="6">
    <source>
        <dbReference type="ARBA" id="ARBA00022723"/>
    </source>
</evidence>
<evidence type="ECO:0000256" key="15">
    <source>
        <dbReference type="ARBA" id="ARBA00023065"/>
    </source>
</evidence>
<dbReference type="FunFam" id="2.70.150.10:FF:000002">
    <property type="entry name" value="Copper-transporting ATPase 1, putative"/>
    <property type="match status" value="1"/>
</dbReference>
<dbReference type="PRINTS" id="PR00119">
    <property type="entry name" value="CATATPASE"/>
</dbReference>
<dbReference type="InterPro" id="IPR018303">
    <property type="entry name" value="ATPase_P-typ_P_site"/>
</dbReference>
<keyword evidence="6 18" id="KW-0479">Metal-binding</keyword>
<dbReference type="GO" id="GO:0012505">
    <property type="term" value="C:endomembrane system"/>
    <property type="evidence" value="ECO:0007669"/>
    <property type="project" value="UniProtKB-SubCell"/>
</dbReference>
<dbReference type="SFLD" id="SFLDG00002">
    <property type="entry name" value="C1.7:_P-type_atpase_like"/>
    <property type="match status" value="1"/>
</dbReference>
<dbReference type="STRING" id="741276.A0A2S5B0P1"/>
<dbReference type="Gene3D" id="3.30.70.100">
    <property type="match status" value="2"/>
</dbReference>
<dbReference type="InterPro" id="IPR036412">
    <property type="entry name" value="HAD-like_sf"/>
</dbReference>
<dbReference type="FunFam" id="3.30.70.100:FF:000001">
    <property type="entry name" value="ATPase copper transporting beta"/>
    <property type="match status" value="2"/>
</dbReference>
<dbReference type="GO" id="GO:0016020">
    <property type="term" value="C:membrane"/>
    <property type="evidence" value="ECO:0007669"/>
    <property type="project" value="UniProtKB-SubCell"/>
</dbReference>
<keyword evidence="15" id="KW-0406">Ion transport</keyword>
<keyword evidence="10 18" id="KW-0067">ATP-binding</keyword>
<dbReference type="NCBIfam" id="TIGR00003">
    <property type="entry name" value="copper ion binding protein"/>
    <property type="match status" value="1"/>
</dbReference>
<evidence type="ECO:0000256" key="16">
    <source>
        <dbReference type="ARBA" id="ARBA00023136"/>
    </source>
</evidence>
<keyword evidence="4" id="KW-0813">Transport</keyword>
<evidence type="ECO:0000256" key="14">
    <source>
        <dbReference type="ARBA" id="ARBA00023008"/>
    </source>
</evidence>
<keyword evidence="5 18" id="KW-0812">Transmembrane</keyword>